<dbReference type="InterPro" id="IPR025058">
    <property type="entry name" value="DUF3995"/>
</dbReference>
<evidence type="ECO:0008006" key="4">
    <source>
        <dbReference type="Google" id="ProtNLM"/>
    </source>
</evidence>
<dbReference type="AlphaFoldDB" id="A0A2M9XG60"/>
<evidence type="ECO:0000313" key="2">
    <source>
        <dbReference type="EMBL" id="PJZ26695.1"/>
    </source>
</evidence>
<feature type="transmembrane region" description="Helical" evidence="1">
    <location>
        <begin position="130"/>
        <end position="149"/>
    </location>
</feature>
<dbReference type="Pfam" id="PF13160">
    <property type="entry name" value="DUF3995"/>
    <property type="match status" value="1"/>
</dbReference>
<organism evidence="2 3">
    <name type="scientific">Leptospira hartskeerlii</name>
    <dbReference type="NCBI Taxonomy" id="2023177"/>
    <lineage>
        <taxon>Bacteria</taxon>
        <taxon>Pseudomonadati</taxon>
        <taxon>Spirochaetota</taxon>
        <taxon>Spirochaetia</taxon>
        <taxon>Leptospirales</taxon>
        <taxon>Leptospiraceae</taxon>
        <taxon>Leptospira</taxon>
    </lineage>
</organism>
<protein>
    <recommendedName>
        <fullName evidence="4">DUF3995 domain-containing protein</fullName>
    </recommendedName>
</protein>
<accession>A0A2M9XG60</accession>
<keyword evidence="1" id="KW-0472">Membrane</keyword>
<name>A0A2M9XG60_9LEPT</name>
<keyword evidence="3" id="KW-1185">Reference proteome</keyword>
<evidence type="ECO:0000313" key="3">
    <source>
        <dbReference type="Proteomes" id="UP000232196"/>
    </source>
</evidence>
<sequence length="152" mass="17049">MLDKPKVLLKTTRMEKILGSITASILFFLSALHIYWAFGGKLKSITVIPETNGKPTFVPSRGLTLLVALALFGFGTVALWSSGNIFYPNRMSAIFSFLISFIFLGRAVGDFQLVGYFKKIKNTKFAKYDYLIYSPVCIILGISYSYLGWKSF</sequence>
<feature type="transmembrane region" description="Helical" evidence="1">
    <location>
        <begin position="58"/>
        <end position="80"/>
    </location>
</feature>
<dbReference type="OrthoDB" id="8590912at2"/>
<comment type="caution">
    <text evidence="2">The sequence shown here is derived from an EMBL/GenBank/DDBJ whole genome shotgun (WGS) entry which is preliminary data.</text>
</comment>
<reference evidence="2 3" key="1">
    <citation type="submission" date="2017-07" db="EMBL/GenBank/DDBJ databases">
        <title>Leptospira spp. isolated from tropical soils.</title>
        <authorList>
            <person name="Thibeaux R."/>
            <person name="Iraola G."/>
            <person name="Ferres I."/>
            <person name="Bierque E."/>
            <person name="Girault D."/>
            <person name="Soupe-Gilbert M.-E."/>
            <person name="Picardeau M."/>
            <person name="Goarant C."/>
        </authorList>
    </citation>
    <scope>NUCLEOTIDE SEQUENCE [LARGE SCALE GENOMIC DNA]</scope>
    <source>
        <strain evidence="2 3">MCA1-C-A1</strain>
    </source>
</reference>
<feature type="transmembrane region" description="Helical" evidence="1">
    <location>
        <begin position="92"/>
        <end position="109"/>
    </location>
</feature>
<gene>
    <name evidence="2" type="ORF">CH357_04175</name>
</gene>
<proteinExistence type="predicted"/>
<keyword evidence="1" id="KW-1133">Transmembrane helix</keyword>
<evidence type="ECO:0000256" key="1">
    <source>
        <dbReference type="SAM" id="Phobius"/>
    </source>
</evidence>
<feature type="transmembrane region" description="Helical" evidence="1">
    <location>
        <begin position="17"/>
        <end position="38"/>
    </location>
</feature>
<keyword evidence="1" id="KW-0812">Transmembrane</keyword>
<dbReference type="Proteomes" id="UP000232196">
    <property type="component" value="Unassembled WGS sequence"/>
</dbReference>
<dbReference type="EMBL" id="NPDN01000002">
    <property type="protein sequence ID" value="PJZ26695.1"/>
    <property type="molecule type" value="Genomic_DNA"/>
</dbReference>